<dbReference type="AlphaFoldDB" id="A0A397VSZ7"/>
<protein>
    <submittedName>
        <fullName evidence="2">Uncharacterized protein</fullName>
    </submittedName>
</protein>
<keyword evidence="1" id="KW-1133">Transmembrane helix</keyword>
<reference evidence="2 3" key="1">
    <citation type="submission" date="2018-06" db="EMBL/GenBank/DDBJ databases">
        <title>Comparative genomics reveals the genomic features of Rhizophagus irregularis, R. cerebriforme, R. diaphanum and Gigaspora rosea, and their symbiotic lifestyle signature.</title>
        <authorList>
            <person name="Morin E."/>
            <person name="San Clemente H."/>
            <person name="Chen E.C.H."/>
            <person name="De La Providencia I."/>
            <person name="Hainaut M."/>
            <person name="Kuo A."/>
            <person name="Kohler A."/>
            <person name="Murat C."/>
            <person name="Tang N."/>
            <person name="Roy S."/>
            <person name="Loubradou J."/>
            <person name="Henrissat B."/>
            <person name="Grigoriev I.V."/>
            <person name="Corradi N."/>
            <person name="Roux C."/>
            <person name="Martin F.M."/>
        </authorList>
    </citation>
    <scope>NUCLEOTIDE SEQUENCE [LARGE SCALE GENOMIC DNA]</scope>
    <source>
        <strain evidence="2 3">DAOM 194757</strain>
    </source>
</reference>
<organism evidence="2 3">
    <name type="scientific">Gigaspora rosea</name>
    <dbReference type="NCBI Taxonomy" id="44941"/>
    <lineage>
        <taxon>Eukaryota</taxon>
        <taxon>Fungi</taxon>
        <taxon>Fungi incertae sedis</taxon>
        <taxon>Mucoromycota</taxon>
        <taxon>Glomeromycotina</taxon>
        <taxon>Glomeromycetes</taxon>
        <taxon>Diversisporales</taxon>
        <taxon>Gigasporaceae</taxon>
        <taxon>Gigaspora</taxon>
    </lineage>
</organism>
<keyword evidence="1" id="KW-0812">Transmembrane</keyword>
<proteinExistence type="predicted"/>
<dbReference type="EMBL" id="QKWP01000189">
    <property type="protein sequence ID" value="RIB25058.1"/>
    <property type="molecule type" value="Genomic_DNA"/>
</dbReference>
<evidence type="ECO:0000256" key="1">
    <source>
        <dbReference type="SAM" id="Phobius"/>
    </source>
</evidence>
<accession>A0A397VSZ7</accession>
<name>A0A397VSZ7_9GLOM</name>
<keyword evidence="1" id="KW-0472">Membrane</keyword>
<evidence type="ECO:0000313" key="3">
    <source>
        <dbReference type="Proteomes" id="UP000266673"/>
    </source>
</evidence>
<feature type="transmembrane region" description="Helical" evidence="1">
    <location>
        <begin position="125"/>
        <end position="153"/>
    </location>
</feature>
<gene>
    <name evidence="2" type="ORF">C2G38_551012</name>
</gene>
<evidence type="ECO:0000313" key="2">
    <source>
        <dbReference type="EMBL" id="RIB25058.1"/>
    </source>
</evidence>
<keyword evidence="3" id="KW-1185">Reference proteome</keyword>
<comment type="caution">
    <text evidence="2">The sequence shown here is derived from an EMBL/GenBank/DDBJ whole genome shotgun (WGS) entry which is preliminary data.</text>
</comment>
<sequence length="156" mass="18963">MQTINQMKSAQQIKSYFDGQFICSKHGFKMEVEALESKLYDLKGSCNMWMYFPQNLLNSIIVQLTKIRRKMIENYNQLKQKEILFYYKDHNDLLIKLKSLLHLEEAFHKILNLIKKQMLHHIYRFVLSILYYQKLSNIMFILIHIFAKFIFYLCSY</sequence>
<dbReference type="Proteomes" id="UP000266673">
    <property type="component" value="Unassembled WGS sequence"/>
</dbReference>